<dbReference type="InterPro" id="IPR029058">
    <property type="entry name" value="AB_hydrolase_fold"/>
</dbReference>
<evidence type="ECO:0000313" key="3">
    <source>
        <dbReference type="Proteomes" id="UP000033558"/>
    </source>
</evidence>
<evidence type="ECO:0000259" key="1">
    <source>
        <dbReference type="Pfam" id="PF12146"/>
    </source>
</evidence>
<dbReference type="Pfam" id="PF12146">
    <property type="entry name" value="Hydrolase_4"/>
    <property type="match status" value="1"/>
</dbReference>
<dbReference type="AlphaFoldDB" id="A0A0F4LY17"/>
<dbReference type="Proteomes" id="UP000033558">
    <property type="component" value="Unassembled WGS sequence"/>
</dbReference>
<dbReference type="InterPro" id="IPR022742">
    <property type="entry name" value="Hydrolase_4"/>
</dbReference>
<dbReference type="PANTHER" id="PTHR43358">
    <property type="entry name" value="ALPHA/BETA-HYDROLASE"/>
    <property type="match status" value="1"/>
</dbReference>
<dbReference type="EMBL" id="JXJQ01000002">
    <property type="protein sequence ID" value="KJY63253.1"/>
    <property type="molecule type" value="Genomic_DNA"/>
</dbReference>
<dbReference type="SUPFAM" id="SSF53474">
    <property type="entry name" value="alpha/beta-Hydrolases"/>
    <property type="match status" value="1"/>
</dbReference>
<dbReference type="RefSeq" id="WP_046315349.1">
    <property type="nucleotide sequence ID" value="NZ_JAMBJK010000011.1"/>
</dbReference>
<organism evidence="2 3">
    <name type="scientific">Bombilactobacillus mellifer</name>
    <dbReference type="NCBI Taxonomy" id="1218492"/>
    <lineage>
        <taxon>Bacteria</taxon>
        <taxon>Bacillati</taxon>
        <taxon>Bacillota</taxon>
        <taxon>Bacilli</taxon>
        <taxon>Lactobacillales</taxon>
        <taxon>Lactobacillaceae</taxon>
        <taxon>Bombilactobacillus</taxon>
    </lineage>
</organism>
<name>A0A0F4LY17_9LACO</name>
<protein>
    <recommendedName>
        <fullName evidence="1">Serine aminopeptidase S33 domain-containing protein</fullName>
    </recommendedName>
</protein>
<feature type="domain" description="Serine aminopeptidase S33" evidence="1">
    <location>
        <begin position="81"/>
        <end position="184"/>
    </location>
</feature>
<keyword evidence="3" id="KW-1185">Reference proteome</keyword>
<dbReference type="PATRIC" id="fig|1218492.5.peg.277"/>
<dbReference type="PANTHER" id="PTHR43358:SF4">
    <property type="entry name" value="ALPHA_BETA HYDROLASE FOLD-1 DOMAIN-CONTAINING PROTEIN"/>
    <property type="match status" value="1"/>
</dbReference>
<comment type="caution">
    <text evidence="2">The sequence shown here is derived from an EMBL/GenBank/DDBJ whole genome shotgun (WGS) entry which is preliminary data.</text>
</comment>
<dbReference type="STRING" id="1218492.JG30_01640"/>
<sequence>MKKHWRSLLLGFVAILLVIDLGMGYYLFNFALGKTGYSARNANRPLTTSEKWAQTQEQTTWRQMSADGLKLQARYYPATKPTDKTVIMIHGFGDNSLTVGPYIKLLHHAGYNVLAPDARAAGRSQGRYIGYGWQDRADLQLWVQQLIRRQGPHCQIGLYGISMGAAEVMYYLGLRVPSQVRLAIADCGYASIVGELSYQLKQIFHLPSFPLIPTANLFVQTLAHYNLYAADTRQTLKHNHIPLLLIHGTKDDFVPTKNAAINYQNDHGPKKLWYVKGAAHAQSYQKQPQKYRQHVLQWLTKYFDLTK</sequence>
<accession>A0A0F4LY17</accession>
<gene>
    <name evidence="2" type="ORF">JG30_01640</name>
</gene>
<dbReference type="Gene3D" id="3.40.50.1820">
    <property type="entry name" value="alpha/beta hydrolase"/>
    <property type="match status" value="1"/>
</dbReference>
<proteinExistence type="predicted"/>
<dbReference type="HOGENOM" id="CLU_029375_6_3_9"/>
<evidence type="ECO:0000313" key="2">
    <source>
        <dbReference type="EMBL" id="KJY63253.1"/>
    </source>
</evidence>
<dbReference type="OrthoDB" id="9776685at2"/>
<dbReference type="InterPro" id="IPR052920">
    <property type="entry name" value="DNA-binding_regulatory"/>
</dbReference>
<reference evidence="2 3" key="1">
    <citation type="submission" date="2015-01" db="EMBL/GenBank/DDBJ databases">
        <title>Comparative genomics of the lactic acid bacteria isolated from the honey bee gut.</title>
        <authorList>
            <person name="Ellegaard K.M."/>
            <person name="Tamarit D."/>
            <person name="Javelind E."/>
            <person name="Olofsson T."/>
            <person name="Andersson S.G."/>
            <person name="Vasquez A."/>
        </authorList>
    </citation>
    <scope>NUCLEOTIDE SEQUENCE [LARGE SCALE GENOMIC DNA]</scope>
    <source>
        <strain evidence="2 3">Bin4</strain>
    </source>
</reference>